<evidence type="ECO:0000259" key="2">
    <source>
        <dbReference type="Pfam" id="PF21265"/>
    </source>
</evidence>
<dbReference type="Proteomes" id="UP000201609">
    <property type="component" value="Segment"/>
</dbReference>
<evidence type="ECO:0000256" key="1">
    <source>
        <dbReference type="SAM" id="MobiDB-lite"/>
    </source>
</evidence>
<dbReference type="RefSeq" id="YP_009100070.1">
    <property type="nucleotide sequence ID" value="NC_025431.1"/>
</dbReference>
<dbReference type="SUPFAM" id="SSF50249">
    <property type="entry name" value="Nucleic acid-binding proteins"/>
    <property type="match status" value="1"/>
</dbReference>
<keyword evidence="4" id="KW-1185">Reference proteome</keyword>
<feature type="region of interest" description="Disordered" evidence="1">
    <location>
        <begin position="205"/>
        <end position="246"/>
    </location>
</feature>
<dbReference type="InterPro" id="IPR012340">
    <property type="entry name" value="NA-bd_OB-fold"/>
</dbReference>
<dbReference type="Pfam" id="PF21265">
    <property type="entry name" value="SBB_T7"/>
    <property type="match status" value="1"/>
</dbReference>
<dbReference type="GeneID" id="22109830"/>
<dbReference type="InterPro" id="IPR049476">
    <property type="entry name" value="SBB_BPT7"/>
</dbReference>
<keyword evidence="3" id="KW-0238">DNA-binding</keyword>
<feature type="domain" description="Single-stranded DNA-binding protein BPT7" evidence="2">
    <location>
        <begin position="21"/>
        <end position="195"/>
    </location>
</feature>
<reference evidence="3 4" key="1">
    <citation type="submission" date="2014-07" db="EMBL/GenBank/DDBJ databases">
        <title>Genomic characterization of two T7-like Mesorhizobium loti phages vB_MloP_Lo5R7ANS and vB_MloP_Cp1R7ANS-C2.</title>
        <authorList>
            <person name="Halmillawewa A.P."/>
            <person name="Perry B."/>
            <person name="Gavard R."/>
            <person name="Yost C.K."/>
            <person name="Hynes M.F."/>
        </authorList>
    </citation>
    <scope>NUCLEOTIDE SEQUENCE [LARGE SCALE GENOMIC DNA]</scope>
</reference>
<proteinExistence type="predicted"/>
<organism evidence="3 4">
    <name type="scientific">Mesorhizobium phage vB_MloP_Lo5R7ANS</name>
    <dbReference type="NCBI Taxonomy" id="1527771"/>
    <lineage>
        <taxon>Viruses</taxon>
        <taxon>Duplodnaviria</taxon>
        <taxon>Heunggongvirae</taxon>
        <taxon>Uroviricota</taxon>
        <taxon>Caudoviricetes</taxon>
        <taxon>Autographivirales</taxon>
        <taxon>Pairvirus</taxon>
        <taxon>Pairvirus Lo5R7ANS</taxon>
    </lineage>
</organism>
<dbReference type="EMBL" id="KM199771">
    <property type="protein sequence ID" value="AIK68493.1"/>
    <property type="molecule type" value="Genomic_DNA"/>
</dbReference>
<sequence length="246" mass="27421">MAKDTKKKLPQFTTPRGIFVYPKLSEPDYGTKDYPKPDGEYSLKLRMSQSDADLFIRREDKEGNSIKSLYDAALQEAERLFAELKVETRKKLKEVKPNELFTVLYDKETEEPTGEVEFKFKMKASGEFKKGPKAGSRWNRKPDLFDAKGRKIGKGVNIWGGSEGKVSFAVRDYFVPGTAAAGLTLMLGAVQVIELVSEGSRAADSYGFGEEEGFGYDPDDYREDDAGEDKSNEGSSEGPAQGEEDF</sequence>
<evidence type="ECO:0000313" key="4">
    <source>
        <dbReference type="Proteomes" id="UP000201609"/>
    </source>
</evidence>
<protein>
    <submittedName>
        <fullName evidence="3">Putative single-stranded DNA-binding protein</fullName>
    </submittedName>
</protein>
<feature type="compositionally biased region" description="Acidic residues" evidence="1">
    <location>
        <begin position="209"/>
        <end position="227"/>
    </location>
</feature>
<dbReference type="GO" id="GO:0003677">
    <property type="term" value="F:DNA binding"/>
    <property type="evidence" value="ECO:0007669"/>
    <property type="project" value="UniProtKB-KW"/>
</dbReference>
<name>A0A076YJ33_9CAUD</name>
<accession>A0A076YJ33</accession>
<evidence type="ECO:0000313" key="3">
    <source>
        <dbReference type="EMBL" id="AIK68493.1"/>
    </source>
</evidence>
<gene>
    <name evidence="3" type="ORF">Lo5R7ANS_23</name>
</gene>
<dbReference type="Gene3D" id="2.40.50.140">
    <property type="entry name" value="Nucleic acid-binding proteins"/>
    <property type="match status" value="1"/>
</dbReference>
<dbReference type="KEGG" id="vg:22109830"/>